<gene>
    <name evidence="2" type="ORF">Taro_018998</name>
</gene>
<reference evidence="2" key="1">
    <citation type="submission" date="2017-07" db="EMBL/GenBank/DDBJ databases">
        <title>Taro Niue Genome Assembly and Annotation.</title>
        <authorList>
            <person name="Atibalentja N."/>
            <person name="Keating K."/>
            <person name="Fields C.J."/>
        </authorList>
    </citation>
    <scope>NUCLEOTIDE SEQUENCE</scope>
    <source>
        <strain evidence="2">Niue_2</strain>
        <tissue evidence="2">Leaf</tissue>
    </source>
</reference>
<organism evidence="2 3">
    <name type="scientific">Colocasia esculenta</name>
    <name type="common">Wild taro</name>
    <name type="synonym">Arum esculentum</name>
    <dbReference type="NCBI Taxonomy" id="4460"/>
    <lineage>
        <taxon>Eukaryota</taxon>
        <taxon>Viridiplantae</taxon>
        <taxon>Streptophyta</taxon>
        <taxon>Embryophyta</taxon>
        <taxon>Tracheophyta</taxon>
        <taxon>Spermatophyta</taxon>
        <taxon>Magnoliopsida</taxon>
        <taxon>Liliopsida</taxon>
        <taxon>Araceae</taxon>
        <taxon>Aroideae</taxon>
        <taxon>Colocasieae</taxon>
        <taxon>Colocasia</taxon>
    </lineage>
</organism>
<dbReference type="EMBL" id="NMUH01000902">
    <property type="protein sequence ID" value="MQL86462.1"/>
    <property type="molecule type" value="Genomic_DNA"/>
</dbReference>
<dbReference type="AlphaFoldDB" id="A0A843UK08"/>
<name>A0A843UK08_COLES</name>
<evidence type="ECO:0000313" key="2">
    <source>
        <dbReference type="EMBL" id="MQL86462.1"/>
    </source>
</evidence>
<comment type="caution">
    <text evidence="2">The sequence shown here is derived from an EMBL/GenBank/DDBJ whole genome shotgun (WGS) entry which is preliminary data.</text>
</comment>
<evidence type="ECO:0000313" key="3">
    <source>
        <dbReference type="Proteomes" id="UP000652761"/>
    </source>
</evidence>
<keyword evidence="3" id="KW-1185">Reference proteome</keyword>
<evidence type="ECO:0000256" key="1">
    <source>
        <dbReference type="SAM" id="MobiDB-lite"/>
    </source>
</evidence>
<protein>
    <submittedName>
        <fullName evidence="2">Uncharacterized protein</fullName>
    </submittedName>
</protein>
<proteinExistence type="predicted"/>
<feature type="region of interest" description="Disordered" evidence="1">
    <location>
        <begin position="30"/>
        <end position="91"/>
    </location>
</feature>
<feature type="compositionally biased region" description="Low complexity" evidence="1">
    <location>
        <begin position="30"/>
        <end position="40"/>
    </location>
</feature>
<accession>A0A843UK08</accession>
<dbReference type="Proteomes" id="UP000652761">
    <property type="component" value="Unassembled WGS sequence"/>
</dbReference>
<feature type="compositionally biased region" description="Polar residues" evidence="1">
    <location>
        <begin position="74"/>
        <end position="89"/>
    </location>
</feature>
<sequence>MGLLMTQCHQDTRRLTGSDLLPPVGLVAAAPGASSAPGPSRTLDLRQPTPAPQSLAPGRPPPASVSLSPRVGDTLSSPTPAADRPSTSEGLPPLLVAVQGLLQLDRQVPTSWLC</sequence>